<dbReference type="GO" id="GO:0006952">
    <property type="term" value="P:defense response"/>
    <property type="evidence" value="ECO:0007669"/>
    <property type="project" value="UniProtKB-KW"/>
</dbReference>
<dbReference type="InterPro" id="IPR050905">
    <property type="entry name" value="Plant_NBS-LRR"/>
</dbReference>
<accession>A0A2G2VWB9</accession>
<dbReference type="SUPFAM" id="SSF52540">
    <property type="entry name" value="P-loop containing nucleoside triphosphate hydrolases"/>
    <property type="match status" value="1"/>
</dbReference>
<dbReference type="GO" id="GO:0043531">
    <property type="term" value="F:ADP binding"/>
    <property type="evidence" value="ECO:0007669"/>
    <property type="project" value="InterPro"/>
</dbReference>
<keyword evidence="3" id="KW-0547">Nucleotide-binding</keyword>
<dbReference type="AlphaFoldDB" id="A0A2G2VWB9"/>
<dbReference type="PANTHER" id="PTHR33463">
    <property type="entry name" value="NB-ARC DOMAIN-CONTAINING PROTEIN-RELATED"/>
    <property type="match status" value="1"/>
</dbReference>
<dbReference type="STRING" id="33114.A0A2G2VWB9"/>
<keyword evidence="6" id="KW-1185">Reference proteome</keyword>
<dbReference type="GO" id="GO:0005524">
    <property type="term" value="F:ATP binding"/>
    <property type="evidence" value="ECO:0007669"/>
    <property type="project" value="UniProtKB-KW"/>
</dbReference>
<evidence type="ECO:0000259" key="4">
    <source>
        <dbReference type="Pfam" id="PF00931"/>
    </source>
</evidence>
<dbReference type="EMBL" id="MLFT02000010">
    <property type="protein sequence ID" value="PHT37275.1"/>
    <property type="molecule type" value="Genomic_DNA"/>
</dbReference>
<proteinExistence type="predicted"/>
<dbReference type="PANTHER" id="PTHR33463:SF198">
    <property type="entry name" value="RPP4C3"/>
    <property type="match status" value="1"/>
</dbReference>
<protein>
    <recommendedName>
        <fullName evidence="4">NB-ARC domain-containing protein</fullName>
    </recommendedName>
</protein>
<dbReference type="InterPro" id="IPR027417">
    <property type="entry name" value="P-loop_NTPase"/>
</dbReference>
<dbReference type="Gene3D" id="1.10.8.430">
    <property type="entry name" value="Helical domain of apoptotic protease-activating factors"/>
    <property type="match status" value="1"/>
</dbReference>
<dbReference type="InterPro" id="IPR002182">
    <property type="entry name" value="NB-ARC"/>
</dbReference>
<sequence>MQGRAEVEREVEALPNNIEKFDSRKEKEEEVMEALRYERVAIVGIYGMDGVGKTTLYEKIRVGAKKEKLFNDVVMRGDRLRSRLMYKDSSVLVILDDVWEVVDLKRLGIPSGSDQNYRCKVTLTMHLQDICHIMEAQKIVEFRVLSKKEAWFLFRQKAGDSVDDPSLLHIAKDIAEECKGLLLLPTIYSGI</sequence>
<comment type="caution">
    <text evidence="5">The sequence shown here is derived from an EMBL/GenBank/DDBJ whole genome shotgun (WGS) entry which is preliminary data.</text>
</comment>
<evidence type="ECO:0000256" key="3">
    <source>
        <dbReference type="ARBA" id="ARBA00022840"/>
    </source>
</evidence>
<dbReference type="OrthoDB" id="1579323at2759"/>
<reference evidence="6" key="2">
    <citation type="journal article" date="2017" name="J. Anim. Genet.">
        <title>Multiple reference genome sequences of hot pepper reveal the massive evolution of plant disease resistance genes by retroduplication.</title>
        <authorList>
            <person name="Kim S."/>
            <person name="Park J."/>
            <person name="Yeom S.-I."/>
            <person name="Kim Y.-M."/>
            <person name="Seo E."/>
            <person name="Kim K.-T."/>
            <person name="Kim M.-S."/>
            <person name="Lee J.M."/>
            <person name="Cheong K."/>
            <person name="Shin H.-S."/>
            <person name="Kim S.-B."/>
            <person name="Han K."/>
            <person name="Lee J."/>
            <person name="Park M."/>
            <person name="Lee H.-A."/>
            <person name="Lee H.-Y."/>
            <person name="Lee Y."/>
            <person name="Oh S."/>
            <person name="Lee J.H."/>
            <person name="Choi E."/>
            <person name="Choi E."/>
            <person name="Lee S.E."/>
            <person name="Jeon J."/>
            <person name="Kim H."/>
            <person name="Choi G."/>
            <person name="Song H."/>
            <person name="Lee J."/>
            <person name="Lee S.-C."/>
            <person name="Kwon J.-K."/>
            <person name="Lee H.-Y."/>
            <person name="Koo N."/>
            <person name="Hong Y."/>
            <person name="Kim R.W."/>
            <person name="Kang W.-H."/>
            <person name="Huh J.H."/>
            <person name="Kang B.-C."/>
            <person name="Yang T.-J."/>
            <person name="Lee Y.-H."/>
            <person name="Bennetzen J.L."/>
            <person name="Choi D."/>
        </authorList>
    </citation>
    <scope>NUCLEOTIDE SEQUENCE [LARGE SCALE GENOMIC DNA]</scope>
    <source>
        <strain evidence="6">cv. PBC81</strain>
    </source>
</reference>
<keyword evidence="3" id="KW-0067">ATP-binding</keyword>
<evidence type="ECO:0000256" key="2">
    <source>
        <dbReference type="ARBA" id="ARBA00022821"/>
    </source>
</evidence>
<dbReference type="InterPro" id="IPR042197">
    <property type="entry name" value="Apaf_helical"/>
</dbReference>
<evidence type="ECO:0000313" key="6">
    <source>
        <dbReference type="Proteomes" id="UP000224567"/>
    </source>
</evidence>
<evidence type="ECO:0000313" key="5">
    <source>
        <dbReference type="EMBL" id="PHT37275.1"/>
    </source>
</evidence>
<feature type="domain" description="NB-ARC" evidence="4">
    <location>
        <begin position="77"/>
        <end position="160"/>
    </location>
</feature>
<keyword evidence="2" id="KW-0611">Plant defense</keyword>
<dbReference type="Pfam" id="PF00931">
    <property type="entry name" value="NB-ARC"/>
    <property type="match status" value="2"/>
</dbReference>
<reference evidence="5 6" key="1">
    <citation type="journal article" date="2017" name="Genome Biol.">
        <title>New reference genome sequences of hot pepper reveal the massive evolution of plant disease-resistance genes by retroduplication.</title>
        <authorList>
            <person name="Kim S."/>
            <person name="Park J."/>
            <person name="Yeom S.I."/>
            <person name="Kim Y.M."/>
            <person name="Seo E."/>
            <person name="Kim K.T."/>
            <person name="Kim M.S."/>
            <person name="Lee J.M."/>
            <person name="Cheong K."/>
            <person name="Shin H.S."/>
            <person name="Kim S.B."/>
            <person name="Han K."/>
            <person name="Lee J."/>
            <person name="Park M."/>
            <person name="Lee H.A."/>
            <person name="Lee H.Y."/>
            <person name="Lee Y."/>
            <person name="Oh S."/>
            <person name="Lee J.H."/>
            <person name="Choi E."/>
            <person name="Choi E."/>
            <person name="Lee S.E."/>
            <person name="Jeon J."/>
            <person name="Kim H."/>
            <person name="Choi G."/>
            <person name="Song H."/>
            <person name="Lee J."/>
            <person name="Lee S.C."/>
            <person name="Kwon J.K."/>
            <person name="Lee H.Y."/>
            <person name="Koo N."/>
            <person name="Hong Y."/>
            <person name="Kim R.W."/>
            <person name="Kang W.H."/>
            <person name="Huh J.H."/>
            <person name="Kang B.C."/>
            <person name="Yang T.J."/>
            <person name="Lee Y.H."/>
            <person name="Bennetzen J.L."/>
            <person name="Choi D."/>
        </authorList>
    </citation>
    <scope>NUCLEOTIDE SEQUENCE [LARGE SCALE GENOMIC DNA]</scope>
    <source>
        <strain evidence="6">cv. PBC81</strain>
    </source>
</reference>
<keyword evidence="1" id="KW-0433">Leucine-rich repeat</keyword>
<name>A0A2G2VWB9_CAPBA</name>
<evidence type="ECO:0000256" key="1">
    <source>
        <dbReference type="ARBA" id="ARBA00022614"/>
    </source>
</evidence>
<gene>
    <name evidence="5" type="ORF">CQW23_24975</name>
</gene>
<dbReference type="Gene3D" id="3.40.50.300">
    <property type="entry name" value="P-loop containing nucleotide triphosphate hydrolases"/>
    <property type="match status" value="1"/>
</dbReference>
<organism evidence="5 6">
    <name type="scientific">Capsicum baccatum</name>
    <name type="common">Peruvian pepper</name>
    <dbReference type="NCBI Taxonomy" id="33114"/>
    <lineage>
        <taxon>Eukaryota</taxon>
        <taxon>Viridiplantae</taxon>
        <taxon>Streptophyta</taxon>
        <taxon>Embryophyta</taxon>
        <taxon>Tracheophyta</taxon>
        <taxon>Spermatophyta</taxon>
        <taxon>Magnoliopsida</taxon>
        <taxon>eudicotyledons</taxon>
        <taxon>Gunneridae</taxon>
        <taxon>Pentapetalae</taxon>
        <taxon>asterids</taxon>
        <taxon>lamiids</taxon>
        <taxon>Solanales</taxon>
        <taxon>Solanaceae</taxon>
        <taxon>Solanoideae</taxon>
        <taxon>Capsiceae</taxon>
        <taxon>Capsicum</taxon>
    </lineage>
</organism>
<feature type="domain" description="NB-ARC" evidence="4">
    <location>
        <begin position="26"/>
        <end position="71"/>
    </location>
</feature>
<dbReference type="Proteomes" id="UP000224567">
    <property type="component" value="Unassembled WGS sequence"/>
</dbReference>